<dbReference type="OrthoDB" id="8564199at2"/>
<dbReference type="Proteomes" id="UP000265411">
    <property type="component" value="Unassembled WGS sequence"/>
</dbReference>
<dbReference type="RefSeq" id="WP_118130810.1">
    <property type="nucleotide sequence ID" value="NZ_LMAZ01000003.1"/>
</dbReference>
<dbReference type="Pfam" id="PF06891">
    <property type="entry name" value="P2_Phage_GpR"/>
    <property type="match status" value="1"/>
</dbReference>
<dbReference type="EMBL" id="LMAZ01000003">
    <property type="protein sequence ID" value="RGP54418.1"/>
    <property type="molecule type" value="Genomic_DNA"/>
</dbReference>
<comment type="caution">
    <text evidence="1">The sequence shown here is derived from an EMBL/GenBank/DDBJ whole genome shotgun (WGS) entry which is preliminary data.</text>
</comment>
<sequence>MYKPESLRAHLLAAVPGLRQNPERLLIFIEEGTMRCTAAAGLSFEWGYTLNLTFTDYAGEPDVIAVALFAWLRVHQLELLQNHDQAKQAVRFEAELLSNKMVDLAVTLPLTERVIVKQGQGGELTIEHPPEPQLEEPYTADSWQLYAGGELVAEWSTPAP</sequence>
<evidence type="ECO:0000313" key="1">
    <source>
        <dbReference type="EMBL" id="RGP54418.1"/>
    </source>
</evidence>
<keyword evidence="2" id="KW-1185">Reference proteome</keyword>
<organism evidence="1 2">
    <name type="scientific">Pseudomonas abyssi</name>
    <dbReference type="NCBI Taxonomy" id="170540"/>
    <lineage>
        <taxon>Bacteria</taxon>
        <taxon>Pseudomonadati</taxon>
        <taxon>Pseudomonadota</taxon>
        <taxon>Gammaproteobacteria</taxon>
        <taxon>Pseudomonadales</taxon>
        <taxon>Pseudomonadaceae</taxon>
        <taxon>Pseudomonas</taxon>
    </lineage>
</organism>
<proteinExistence type="predicted"/>
<name>A0A395R2U1_9PSED</name>
<reference evidence="1 2" key="1">
    <citation type="journal article" date="2018" name="Syst. Appl. Microbiol.">
        <title>Pseudomonas gallaeciensis sp. nov., isolated from crude-oil-contaminated intertidal sand samples after the Prestige oil spill.</title>
        <authorList>
            <person name="Mulet M."/>
            <person name="Sanchez D."/>
            <person name="Rodriguez A.C."/>
            <person name="Nogales B."/>
            <person name="Bosch R."/>
            <person name="Busquets A."/>
            <person name="Gomila M."/>
            <person name="Lalucat J."/>
            <person name="Garcia-Valdes E."/>
        </authorList>
    </citation>
    <scope>NUCLEOTIDE SEQUENCE [LARGE SCALE GENOMIC DNA]</scope>
    <source>
        <strain evidence="1 2">V113</strain>
    </source>
</reference>
<dbReference type="InterPro" id="IPR009678">
    <property type="entry name" value="Phage_tail_completion_R"/>
</dbReference>
<protein>
    <submittedName>
        <fullName evidence="1">Phage tail protein</fullName>
    </submittedName>
</protein>
<evidence type="ECO:0000313" key="2">
    <source>
        <dbReference type="Proteomes" id="UP000265411"/>
    </source>
</evidence>
<dbReference type="AlphaFoldDB" id="A0A395R2U1"/>
<gene>
    <name evidence="1" type="ORF">ASB58_11090</name>
</gene>
<accession>A0A395R2U1</accession>